<keyword evidence="3" id="KW-0732">Signal</keyword>
<feature type="compositionally biased region" description="Low complexity" evidence="1">
    <location>
        <begin position="349"/>
        <end position="368"/>
    </location>
</feature>
<dbReference type="Gene3D" id="2.60.40.10">
    <property type="entry name" value="Immunoglobulins"/>
    <property type="match status" value="2"/>
</dbReference>
<dbReference type="RefSeq" id="WP_185278445.1">
    <property type="nucleotide sequence ID" value="NZ_CP043641.1"/>
</dbReference>
<dbReference type="AlphaFoldDB" id="A0A7G6Y9W8"/>
<dbReference type="InterPro" id="IPR013783">
    <property type="entry name" value="Ig-like_fold"/>
</dbReference>
<evidence type="ECO:0000259" key="4">
    <source>
        <dbReference type="Pfam" id="PF17936"/>
    </source>
</evidence>
<dbReference type="KEGG" id="lse:F1C12_09165"/>
<gene>
    <name evidence="5" type="ORF">F1C12_09165</name>
</gene>
<protein>
    <recommendedName>
        <fullName evidence="4">Bacterial Ig domain-containing protein</fullName>
    </recommendedName>
</protein>
<evidence type="ECO:0000256" key="1">
    <source>
        <dbReference type="SAM" id="MobiDB-lite"/>
    </source>
</evidence>
<feature type="transmembrane region" description="Helical" evidence="2">
    <location>
        <begin position="410"/>
        <end position="430"/>
    </location>
</feature>
<feature type="signal peptide" evidence="3">
    <location>
        <begin position="1"/>
        <end position="30"/>
    </location>
</feature>
<dbReference type="GO" id="GO:0005975">
    <property type="term" value="P:carbohydrate metabolic process"/>
    <property type="evidence" value="ECO:0007669"/>
    <property type="project" value="UniProtKB-ARBA"/>
</dbReference>
<accession>A0A7G6Y9W8</accession>
<keyword evidence="2" id="KW-0472">Membrane</keyword>
<evidence type="ECO:0000313" key="5">
    <source>
        <dbReference type="EMBL" id="QNE35283.1"/>
    </source>
</evidence>
<dbReference type="NCBIfam" id="NF033510">
    <property type="entry name" value="Ca_tandemer"/>
    <property type="match status" value="2"/>
</dbReference>
<evidence type="ECO:0000256" key="3">
    <source>
        <dbReference type="SAM" id="SignalP"/>
    </source>
</evidence>
<dbReference type="InterPro" id="IPR041498">
    <property type="entry name" value="Big_6"/>
</dbReference>
<dbReference type="Pfam" id="PF17936">
    <property type="entry name" value="Big_6"/>
    <property type="match status" value="2"/>
</dbReference>
<reference evidence="6" key="1">
    <citation type="submission" date="2019-09" db="EMBL/GenBank/DDBJ databases">
        <title>Antimicrobial potential of Antarctic Bacteria.</title>
        <authorList>
            <person name="Benaud N."/>
            <person name="Edwards R.J."/>
            <person name="Ferrari B.C."/>
        </authorList>
    </citation>
    <scope>NUCLEOTIDE SEQUENCE [LARGE SCALE GENOMIC DNA]</scope>
    <source>
        <strain evidence="6">INR9</strain>
    </source>
</reference>
<sequence>MKTTRRLLAGTGALVATAAMTILTPLAAQAADPAANGTVVLNGDFAGTAAPLKAPYAGKVTASASNGVKLTGSAQSMMAELTAQANCMPAVSAIGRIVDCGTFTETLTFDAPVTEPILKLISFGWGVKNADGLEVRGWAEPRIAQIDGKPAPAVAPLAAASGTGAGWKDNTLTTDGAGLVGAPANAGTMADVQLPGAVTSVTFVHDLKAVKTAGPVNSTATSPQSSAVSIGLSREITPVTATISAKDDDAKTATLTGKGEPGATITVGTPNGPKTATVAADGTWSVDLDGLAEGKNDLTVSQPVKDQNGTTVTSTADVAVTIDVPAPAEPLTAQVDSKDDDARTAVISGTGTPGATVTVTTPTGPADTTVQEDGTWSLEVSGLAEGQNDLTVTSGDESADVSVIIAVQEVPVLLGLAGAGVLGATGAVIGRRKRARK</sequence>
<feature type="domain" description="Bacterial Ig" evidence="4">
    <location>
        <begin position="249"/>
        <end position="311"/>
    </location>
</feature>
<feature type="chain" id="PRO_5028804671" description="Bacterial Ig domain-containing protein" evidence="3">
    <location>
        <begin position="31"/>
        <end position="437"/>
    </location>
</feature>
<feature type="region of interest" description="Disordered" evidence="1">
    <location>
        <begin position="252"/>
        <end position="272"/>
    </location>
</feature>
<dbReference type="InterPro" id="IPR006311">
    <property type="entry name" value="TAT_signal"/>
</dbReference>
<evidence type="ECO:0000313" key="6">
    <source>
        <dbReference type="Proteomes" id="UP000515511"/>
    </source>
</evidence>
<name>A0A7G6Y9W8_9MICO</name>
<feature type="region of interest" description="Disordered" evidence="1">
    <location>
        <begin position="348"/>
        <end position="368"/>
    </location>
</feature>
<dbReference type="Proteomes" id="UP000515511">
    <property type="component" value="Chromosome"/>
</dbReference>
<dbReference type="PROSITE" id="PS51318">
    <property type="entry name" value="TAT"/>
    <property type="match status" value="1"/>
</dbReference>
<dbReference type="EMBL" id="CP043641">
    <property type="protein sequence ID" value="QNE35283.1"/>
    <property type="molecule type" value="Genomic_DNA"/>
</dbReference>
<keyword evidence="2" id="KW-0812">Transmembrane</keyword>
<keyword evidence="2" id="KW-1133">Transmembrane helix</keyword>
<proteinExistence type="predicted"/>
<organism evidence="5 6">
    <name type="scientific">Leifsonia shinshuensis</name>
    <dbReference type="NCBI Taxonomy" id="150026"/>
    <lineage>
        <taxon>Bacteria</taxon>
        <taxon>Bacillati</taxon>
        <taxon>Actinomycetota</taxon>
        <taxon>Actinomycetes</taxon>
        <taxon>Micrococcales</taxon>
        <taxon>Microbacteriaceae</taxon>
        <taxon>Leifsonia</taxon>
    </lineage>
</organism>
<feature type="domain" description="Bacterial Ig" evidence="4">
    <location>
        <begin position="326"/>
        <end position="405"/>
    </location>
</feature>
<evidence type="ECO:0000256" key="2">
    <source>
        <dbReference type="SAM" id="Phobius"/>
    </source>
</evidence>